<dbReference type="EMBL" id="CAJVRM010000575">
    <property type="protein sequence ID" value="CAG8982224.1"/>
    <property type="molecule type" value="Genomic_DNA"/>
</dbReference>
<dbReference type="FunFam" id="3.40.50.720:FF:000084">
    <property type="entry name" value="Short-chain dehydrogenase reductase"/>
    <property type="match status" value="1"/>
</dbReference>
<evidence type="ECO:0000256" key="1">
    <source>
        <dbReference type="ARBA" id="ARBA00006484"/>
    </source>
</evidence>
<dbReference type="CDD" id="cd05233">
    <property type="entry name" value="SDR_c"/>
    <property type="match status" value="1"/>
</dbReference>
<evidence type="ECO:0000313" key="4">
    <source>
        <dbReference type="EMBL" id="CAG8982224.1"/>
    </source>
</evidence>
<dbReference type="InterPro" id="IPR002347">
    <property type="entry name" value="SDR_fam"/>
</dbReference>
<keyword evidence="2" id="KW-0521">NADP</keyword>
<dbReference type="GO" id="GO:0048038">
    <property type="term" value="F:quinone binding"/>
    <property type="evidence" value="ECO:0007669"/>
    <property type="project" value="TreeGrafter"/>
</dbReference>
<name>A0A9N9M185_9HELO</name>
<dbReference type="PRINTS" id="PR00080">
    <property type="entry name" value="SDRFAMILY"/>
</dbReference>
<dbReference type="PANTHER" id="PTHR42760">
    <property type="entry name" value="SHORT-CHAIN DEHYDROGENASES/REDUCTASES FAMILY MEMBER"/>
    <property type="match status" value="1"/>
</dbReference>
<protein>
    <recommendedName>
        <fullName evidence="6">NAD(P)-binding protein</fullName>
    </recommendedName>
</protein>
<reference evidence="4" key="1">
    <citation type="submission" date="2021-07" db="EMBL/GenBank/DDBJ databases">
        <authorList>
            <person name="Durling M."/>
        </authorList>
    </citation>
    <scope>NUCLEOTIDE SEQUENCE</scope>
</reference>
<dbReference type="AlphaFoldDB" id="A0A9N9M185"/>
<dbReference type="OrthoDB" id="1669814at2759"/>
<dbReference type="GO" id="GO:0006633">
    <property type="term" value="P:fatty acid biosynthetic process"/>
    <property type="evidence" value="ECO:0007669"/>
    <property type="project" value="TreeGrafter"/>
</dbReference>
<dbReference type="PROSITE" id="PS00061">
    <property type="entry name" value="ADH_SHORT"/>
    <property type="match status" value="1"/>
</dbReference>
<dbReference type="InterPro" id="IPR036291">
    <property type="entry name" value="NAD(P)-bd_dom_sf"/>
</dbReference>
<evidence type="ECO:0000256" key="3">
    <source>
        <dbReference type="ARBA" id="ARBA00023002"/>
    </source>
</evidence>
<evidence type="ECO:0000256" key="2">
    <source>
        <dbReference type="ARBA" id="ARBA00022857"/>
    </source>
</evidence>
<dbReference type="InterPro" id="IPR020904">
    <property type="entry name" value="Sc_DH/Rdtase_CS"/>
</dbReference>
<accession>A0A9N9M185</accession>
<organism evidence="4 5">
    <name type="scientific">Hymenoscyphus albidus</name>
    <dbReference type="NCBI Taxonomy" id="595503"/>
    <lineage>
        <taxon>Eukaryota</taxon>
        <taxon>Fungi</taxon>
        <taxon>Dikarya</taxon>
        <taxon>Ascomycota</taxon>
        <taxon>Pezizomycotina</taxon>
        <taxon>Leotiomycetes</taxon>
        <taxon>Helotiales</taxon>
        <taxon>Helotiaceae</taxon>
        <taxon>Hymenoscyphus</taxon>
    </lineage>
</organism>
<dbReference type="GO" id="GO:0016616">
    <property type="term" value="F:oxidoreductase activity, acting on the CH-OH group of donors, NAD or NADP as acceptor"/>
    <property type="evidence" value="ECO:0007669"/>
    <property type="project" value="TreeGrafter"/>
</dbReference>
<evidence type="ECO:0008006" key="6">
    <source>
        <dbReference type="Google" id="ProtNLM"/>
    </source>
</evidence>
<comment type="caution">
    <text evidence="4">The sequence shown here is derived from an EMBL/GenBank/DDBJ whole genome shotgun (WGS) entry which is preliminary data.</text>
</comment>
<dbReference type="GO" id="GO:0009688">
    <property type="term" value="P:abscisic acid biosynthetic process"/>
    <property type="evidence" value="ECO:0007669"/>
    <property type="project" value="UniProtKB-ARBA"/>
</dbReference>
<sequence>MSSDIKRKVVLITGAGSGIGRATAIKLHVLGAILAITDRDIFGTQETYRLCGGKPHYWGVLDVTNKDDISIRIAEIVSRFEHIDHVFNCAGINPTTYALTDTSDEYFDSLMNVNVKGVYNITKETILYMAKGVGSYVNVSSICGLRPKNGFAIYCATKYAIIGFSKSMALELGPMGIRTNVVAPGYIDTPTNAAVVEGQEAVKAMVDATSLGRMGTAEEVADVVVFLMSKEARYMNGSVVEIDGGIKLI</sequence>
<dbReference type="SUPFAM" id="SSF51735">
    <property type="entry name" value="NAD(P)-binding Rossmann-fold domains"/>
    <property type="match status" value="1"/>
</dbReference>
<evidence type="ECO:0000313" key="5">
    <source>
        <dbReference type="Proteomes" id="UP000701801"/>
    </source>
</evidence>
<gene>
    <name evidence="4" type="ORF">HYALB_00013706</name>
</gene>
<comment type="similarity">
    <text evidence="1">Belongs to the short-chain dehydrogenases/reductases (SDR) family.</text>
</comment>
<dbReference type="Proteomes" id="UP000701801">
    <property type="component" value="Unassembled WGS sequence"/>
</dbReference>
<proteinExistence type="inferred from homology"/>
<dbReference type="Gene3D" id="3.40.50.720">
    <property type="entry name" value="NAD(P)-binding Rossmann-like Domain"/>
    <property type="match status" value="1"/>
</dbReference>
<dbReference type="Pfam" id="PF13561">
    <property type="entry name" value="adh_short_C2"/>
    <property type="match status" value="1"/>
</dbReference>
<keyword evidence="3" id="KW-0560">Oxidoreductase</keyword>
<keyword evidence="5" id="KW-1185">Reference proteome</keyword>
<dbReference type="PRINTS" id="PR00081">
    <property type="entry name" value="GDHRDH"/>
</dbReference>
<dbReference type="PANTHER" id="PTHR42760:SF83">
    <property type="entry name" value="(3R)-3-HYDROXYACYL-COA DEHYDROGENASE"/>
    <property type="match status" value="1"/>
</dbReference>